<dbReference type="AlphaFoldDB" id="A0A3F3H0P0"/>
<evidence type="ECO:0000313" key="2">
    <source>
        <dbReference type="EMBL" id="GAP04681.1"/>
    </source>
</evidence>
<accession>A0A3F3H0P0</accession>
<dbReference type="Proteomes" id="UP000064514">
    <property type="component" value="Unassembled WGS sequence"/>
</dbReference>
<keyword evidence="1" id="KW-1133">Transmembrane helix</keyword>
<dbReference type="InterPro" id="IPR032083">
    <property type="entry name" value="DUF4811"/>
</dbReference>
<reference evidence="2" key="1">
    <citation type="journal article" date="2015" name="BMC Genomics">
        <title>Comparative genomics of Fructobacillus spp. and Leuconostoc spp. reveals niche-specific evolution of Fructobacillus spp.</title>
        <authorList>
            <person name="Endo A."/>
            <person name="Tanizawa Y."/>
            <person name="Tanaka N."/>
            <person name="Maeno S."/>
            <person name="Kumar H."/>
            <person name="Shiwa Y."/>
            <person name="Okada S."/>
            <person name="Yoshikawa H."/>
            <person name="Dicks L."/>
            <person name="Nakagawa J."/>
            <person name="Arita M."/>
        </authorList>
    </citation>
    <scope>NUCLEOTIDE SEQUENCE [LARGE SCALE GENOMIC DNA]</scope>
    <source>
        <strain evidence="2">F214-1</strain>
    </source>
</reference>
<keyword evidence="1" id="KW-0472">Membrane</keyword>
<evidence type="ECO:0008006" key="3">
    <source>
        <dbReference type="Google" id="ProtNLM"/>
    </source>
</evidence>
<dbReference type="STRING" id="709323.GCA_001047135_01243"/>
<dbReference type="EMBL" id="DF968084">
    <property type="protein sequence ID" value="GAP04681.1"/>
    <property type="molecule type" value="Genomic_DNA"/>
</dbReference>
<organism evidence="2">
    <name type="scientific">Fructobacillus tropaeoli</name>
    <dbReference type="NCBI Taxonomy" id="709323"/>
    <lineage>
        <taxon>Bacteria</taxon>
        <taxon>Bacillati</taxon>
        <taxon>Bacillota</taxon>
        <taxon>Bacilli</taxon>
        <taxon>Lactobacillales</taxon>
        <taxon>Lactobacillaceae</taxon>
        <taxon>Fructobacillus</taxon>
    </lineage>
</organism>
<protein>
    <recommendedName>
        <fullName evidence="3">DUF4811 domain-containing protein</fullName>
    </recommendedName>
</protein>
<keyword evidence="1" id="KW-0812">Transmembrane</keyword>
<dbReference type="RefSeq" id="WP_059394046.1">
    <property type="nucleotide sequence ID" value="NZ_DF968084.1"/>
</dbReference>
<sequence>MIIFILFIFVILAFVSLMMIQDMRKRIIAVAVSFLIVITSVVLIIANMHDHFGMKVQTTTTKQQIYSVQGQNMYGVLSYQQVGTSGKEKVFIYRDTSTSTTPTVAKPDLKTKTAIQNVQGNQAFKVTTSKNYVYRNGFYKFMFAISGNNHDLKSRQVTYQVPPTWLALSSQDGERLKSIVSGMANQADFIQWFQQVKSQSQTDPDGAAQTAVSYYQNLLANNH</sequence>
<feature type="transmembrane region" description="Helical" evidence="1">
    <location>
        <begin position="27"/>
        <end position="46"/>
    </location>
</feature>
<name>A0A3F3H0P0_9LACO</name>
<gene>
    <name evidence="2" type="ORF">FTRO_0070440</name>
</gene>
<evidence type="ECO:0000256" key="1">
    <source>
        <dbReference type="SAM" id="Phobius"/>
    </source>
</evidence>
<dbReference type="Pfam" id="PF16069">
    <property type="entry name" value="DUF4811"/>
    <property type="match status" value="1"/>
</dbReference>
<proteinExistence type="predicted"/>